<evidence type="ECO:0000313" key="9">
    <source>
        <dbReference type="Proteomes" id="UP001431783"/>
    </source>
</evidence>
<evidence type="ECO:0000256" key="1">
    <source>
        <dbReference type="ARBA" id="ARBA00004173"/>
    </source>
</evidence>
<dbReference type="InterPro" id="IPR015324">
    <property type="entry name" value="Ribosomal_Rsm22-like"/>
</dbReference>
<comment type="caution">
    <text evidence="8">The sequence shown here is derived from an EMBL/GenBank/DDBJ whole genome shotgun (WGS) entry which is preliminary data.</text>
</comment>
<dbReference type="EMBL" id="JARQZJ010000066">
    <property type="protein sequence ID" value="KAK9880897.1"/>
    <property type="molecule type" value="Genomic_DNA"/>
</dbReference>
<comment type="function">
    <text evidence="7">Mitochondrial ribosome (mitoribosome) assembly factor. Binds at the interface of the head and body domains of the mitochondrial small ribosomal subunit (mt-SSU), occluding the mRNA channel and preventing compaction of the head domain towards the body. Probable inactive methyltransferase: retains the characteristic folding and ability to bind S-adenosyl-L-methionine, but it probably lost its methyltransferase activity.</text>
</comment>
<proteinExistence type="predicted"/>
<evidence type="ECO:0000313" key="8">
    <source>
        <dbReference type="EMBL" id="KAK9880897.1"/>
    </source>
</evidence>
<dbReference type="Proteomes" id="UP001431783">
    <property type="component" value="Unassembled WGS sequence"/>
</dbReference>
<evidence type="ECO:0000256" key="6">
    <source>
        <dbReference type="ARBA" id="ARBA00023128"/>
    </source>
</evidence>
<dbReference type="Pfam" id="PF09243">
    <property type="entry name" value="Rsm22"/>
    <property type="match status" value="1"/>
</dbReference>
<keyword evidence="3" id="KW-0809">Transit peptide</keyword>
<keyword evidence="9" id="KW-1185">Reference proteome</keyword>
<dbReference type="GO" id="GO:0051536">
    <property type="term" value="F:iron-sulfur cluster binding"/>
    <property type="evidence" value="ECO:0007669"/>
    <property type="project" value="UniProtKB-KW"/>
</dbReference>
<dbReference type="AlphaFoldDB" id="A0AAW1UK41"/>
<name>A0AAW1UK41_9CUCU</name>
<dbReference type="GO" id="GO:0003735">
    <property type="term" value="F:structural constituent of ribosome"/>
    <property type="evidence" value="ECO:0007669"/>
    <property type="project" value="TreeGrafter"/>
</dbReference>
<organism evidence="8 9">
    <name type="scientific">Henosepilachna vigintioctopunctata</name>
    <dbReference type="NCBI Taxonomy" id="420089"/>
    <lineage>
        <taxon>Eukaryota</taxon>
        <taxon>Metazoa</taxon>
        <taxon>Ecdysozoa</taxon>
        <taxon>Arthropoda</taxon>
        <taxon>Hexapoda</taxon>
        <taxon>Insecta</taxon>
        <taxon>Pterygota</taxon>
        <taxon>Neoptera</taxon>
        <taxon>Endopterygota</taxon>
        <taxon>Coleoptera</taxon>
        <taxon>Polyphaga</taxon>
        <taxon>Cucujiformia</taxon>
        <taxon>Coccinelloidea</taxon>
        <taxon>Coccinellidae</taxon>
        <taxon>Epilachninae</taxon>
        <taxon>Epilachnini</taxon>
        <taxon>Henosepilachna</taxon>
    </lineage>
</organism>
<evidence type="ECO:0000256" key="5">
    <source>
        <dbReference type="ARBA" id="ARBA00023014"/>
    </source>
</evidence>
<gene>
    <name evidence="8" type="ORF">WA026_013228</name>
</gene>
<dbReference type="GO" id="GO:0008168">
    <property type="term" value="F:methyltransferase activity"/>
    <property type="evidence" value="ECO:0007669"/>
    <property type="project" value="InterPro"/>
</dbReference>
<keyword evidence="5" id="KW-0411">Iron-sulfur</keyword>
<keyword evidence="2" id="KW-0479">Metal-binding</keyword>
<evidence type="ECO:0000256" key="2">
    <source>
        <dbReference type="ARBA" id="ARBA00022723"/>
    </source>
</evidence>
<sequence>MFCKNCRSFYSTISANSVKRLPKTLNSKWKYELDPTVEDRIQDEIIKPRHHPGISKSNSIFMPRSFIEAVRITLEDEAHPKANILQNSPKFIRYLKEKKPPMEQDELKEKVRTIKNEVLERLSQKRCDLLNDDYVIKSQMNGELKRRVYNWTPTKYDKLNALFYLVGKSAADYAVLLKIFSEIKARDINWNPRSLFDYGSGVGTVTWAANSIWPNSIFEFFNVDVSADMNELAEHLLKGGRGEKQISLKGVYYRQFLPATAYVF</sequence>
<evidence type="ECO:0000256" key="7">
    <source>
        <dbReference type="ARBA" id="ARBA00045681"/>
    </source>
</evidence>
<dbReference type="GO" id="GO:0046872">
    <property type="term" value="F:metal ion binding"/>
    <property type="evidence" value="ECO:0007669"/>
    <property type="project" value="UniProtKB-KW"/>
</dbReference>
<dbReference type="GO" id="GO:0006412">
    <property type="term" value="P:translation"/>
    <property type="evidence" value="ECO:0007669"/>
    <property type="project" value="InterPro"/>
</dbReference>
<keyword evidence="6" id="KW-0496">Mitochondrion</keyword>
<comment type="subcellular location">
    <subcellularLocation>
        <location evidence="1">Mitochondrion</location>
    </subcellularLocation>
</comment>
<reference evidence="8 9" key="1">
    <citation type="submission" date="2023-03" db="EMBL/GenBank/DDBJ databases">
        <title>Genome insight into feeding habits of ladybird beetles.</title>
        <authorList>
            <person name="Li H.-S."/>
            <person name="Huang Y.-H."/>
            <person name="Pang H."/>
        </authorList>
    </citation>
    <scope>NUCLEOTIDE SEQUENCE [LARGE SCALE GENOMIC DNA]</scope>
    <source>
        <strain evidence="8">SYSU_2023b</strain>
        <tissue evidence="8">Whole body</tissue>
    </source>
</reference>
<dbReference type="PANTHER" id="PTHR13184:SF5">
    <property type="entry name" value="METHYLTRANSFERASE-LIKE PROTEIN 17, MITOCHONDRIAL"/>
    <property type="match status" value="1"/>
</dbReference>
<dbReference type="PANTHER" id="PTHR13184">
    <property type="entry name" value="37S RIBOSOMAL PROTEIN S22"/>
    <property type="match status" value="1"/>
</dbReference>
<evidence type="ECO:0008006" key="10">
    <source>
        <dbReference type="Google" id="ProtNLM"/>
    </source>
</evidence>
<evidence type="ECO:0000256" key="4">
    <source>
        <dbReference type="ARBA" id="ARBA00023004"/>
    </source>
</evidence>
<accession>A0AAW1UK41</accession>
<keyword evidence="4" id="KW-0408">Iron</keyword>
<dbReference type="InterPro" id="IPR052571">
    <property type="entry name" value="Mt_RNA_Methyltransferase"/>
</dbReference>
<evidence type="ECO:0000256" key="3">
    <source>
        <dbReference type="ARBA" id="ARBA00022946"/>
    </source>
</evidence>
<dbReference type="GO" id="GO:0005763">
    <property type="term" value="C:mitochondrial small ribosomal subunit"/>
    <property type="evidence" value="ECO:0007669"/>
    <property type="project" value="TreeGrafter"/>
</dbReference>
<protein>
    <recommendedName>
        <fullName evidence="10">Methyltransferase-like protein 17, mitochondrial</fullName>
    </recommendedName>
</protein>